<reference evidence="2 3" key="1">
    <citation type="journal article" date="2010" name="Nature">
        <title>Genome sequencing and analysis of the model grass Brachypodium distachyon.</title>
        <authorList>
            <consortium name="International Brachypodium Initiative"/>
        </authorList>
    </citation>
    <scope>NUCLEOTIDE SEQUENCE [LARGE SCALE GENOMIC DNA]</scope>
    <source>
        <strain evidence="2 3">Bd21</strain>
    </source>
</reference>
<dbReference type="AlphaFoldDB" id="A0A2K2CTR0"/>
<evidence type="ECO:0000313" key="4">
    <source>
        <dbReference type="Proteomes" id="UP000008810"/>
    </source>
</evidence>
<dbReference type="EnsemblPlants" id="PNT65419">
    <property type="protein sequence ID" value="PNT65419"/>
    <property type="gene ID" value="BRADI_4g42152v3"/>
</dbReference>
<evidence type="ECO:0000313" key="2">
    <source>
        <dbReference type="EMBL" id="PNT65419.1"/>
    </source>
</evidence>
<evidence type="ECO:0000256" key="1">
    <source>
        <dbReference type="SAM" id="MobiDB-lite"/>
    </source>
</evidence>
<dbReference type="Gramene" id="PNT65419">
    <property type="protein sequence ID" value="PNT65419"/>
    <property type="gene ID" value="BRADI_4g42152v3"/>
</dbReference>
<dbReference type="InParanoid" id="A0A2K2CTR0"/>
<sequence>MAISFWKLKRRKMQGKREDREVDRAWLGACIYVWDDRKVAASRFEMENEMRWTRKRQKGAAGPAGGEEIEGDGKERIEQHVQRKARFSVNRPRGCRGRAGGAASKGAVKH</sequence>
<dbReference type="Proteomes" id="UP000008810">
    <property type="component" value="Chromosome 4"/>
</dbReference>
<reference evidence="3" key="3">
    <citation type="submission" date="2018-08" db="UniProtKB">
        <authorList>
            <consortium name="EnsemblPlants"/>
        </authorList>
    </citation>
    <scope>IDENTIFICATION</scope>
    <source>
        <strain evidence="3">cv. Bd21</strain>
    </source>
</reference>
<gene>
    <name evidence="2" type="ORF">BRADI_4g42152v3</name>
</gene>
<feature type="region of interest" description="Disordered" evidence="1">
    <location>
        <begin position="50"/>
        <end position="110"/>
    </location>
</feature>
<name>A0A2K2CTR0_BRADI</name>
<evidence type="ECO:0000313" key="3">
    <source>
        <dbReference type="EnsemblPlants" id="PNT65419"/>
    </source>
</evidence>
<dbReference type="EMBL" id="CM000883">
    <property type="protein sequence ID" value="PNT65419.1"/>
    <property type="molecule type" value="Genomic_DNA"/>
</dbReference>
<feature type="compositionally biased region" description="Basic and acidic residues" evidence="1">
    <location>
        <begin position="71"/>
        <end position="81"/>
    </location>
</feature>
<keyword evidence="4" id="KW-1185">Reference proteome</keyword>
<feature type="compositionally biased region" description="Low complexity" evidence="1">
    <location>
        <begin position="101"/>
        <end position="110"/>
    </location>
</feature>
<organism evidence="2">
    <name type="scientific">Brachypodium distachyon</name>
    <name type="common">Purple false brome</name>
    <name type="synonym">Trachynia distachya</name>
    <dbReference type="NCBI Taxonomy" id="15368"/>
    <lineage>
        <taxon>Eukaryota</taxon>
        <taxon>Viridiplantae</taxon>
        <taxon>Streptophyta</taxon>
        <taxon>Embryophyta</taxon>
        <taxon>Tracheophyta</taxon>
        <taxon>Spermatophyta</taxon>
        <taxon>Magnoliopsida</taxon>
        <taxon>Liliopsida</taxon>
        <taxon>Poales</taxon>
        <taxon>Poaceae</taxon>
        <taxon>BOP clade</taxon>
        <taxon>Pooideae</taxon>
        <taxon>Stipodae</taxon>
        <taxon>Brachypodieae</taxon>
        <taxon>Brachypodium</taxon>
    </lineage>
</organism>
<accession>A0A2K2CTR0</accession>
<proteinExistence type="predicted"/>
<protein>
    <submittedName>
        <fullName evidence="2 3">Uncharacterized protein</fullName>
    </submittedName>
</protein>
<reference evidence="2" key="2">
    <citation type="submission" date="2017-06" db="EMBL/GenBank/DDBJ databases">
        <title>WGS assembly of Brachypodium distachyon.</title>
        <authorList>
            <consortium name="The International Brachypodium Initiative"/>
            <person name="Lucas S."/>
            <person name="Harmon-Smith M."/>
            <person name="Lail K."/>
            <person name="Tice H."/>
            <person name="Grimwood J."/>
            <person name="Bruce D."/>
            <person name="Barry K."/>
            <person name="Shu S."/>
            <person name="Lindquist E."/>
            <person name="Wang M."/>
            <person name="Pitluck S."/>
            <person name="Vogel J.P."/>
            <person name="Garvin D.F."/>
            <person name="Mockler T.C."/>
            <person name="Schmutz J."/>
            <person name="Rokhsar D."/>
            <person name="Bevan M.W."/>
        </authorList>
    </citation>
    <scope>NUCLEOTIDE SEQUENCE</scope>
    <source>
        <strain evidence="2">Bd21</strain>
    </source>
</reference>